<reference evidence="12" key="1">
    <citation type="journal article" date="2019" name="Int. J. Syst. Evol. Microbiol.">
        <title>The Global Catalogue of Microorganisms (GCM) 10K type strain sequencing project: providing services to taxonomists for standard genome sequencing and annotation.</title>
        <authorList>
            <consortium name="The Broad Institute Genomics Platform"/>
            <consortium name="The Broad Institute Genome Sequencing Center for Infectious Disease"/>
            <person name="Wu L."/>
            <person name="Ma J."/>
        </authorList>
    </citation>
    <scope>NUCLEOTIDE SEQUENCE [LARGE SCALE GENOMIC DNA]</scope>
    <source>
        <strain evidence="12">CGMCC 1.15180</strain>
    </source>
</reference>
<dbReference type="Proteomes" id="UP001597361">
    <property type="component" value="Unassembled WGS sequence"/>
</dbReference>
<keyword evidence="6 7" id="KW-0472">Membrane</keyword>
<keyword evidence="8" id="KW-0732">Signal</keyword>
<dbReference type="PANTHER" id="PTHR30347:SF1">
    <property type="entry name" value="MECHANOSENSITIVE CHANNEL MSCK"/>
    <property type="match status" value="1"/>
</dbReference>
<evidence type="ECO:0000313" key="12">
    <source>
        <dbReference type="Proteomes" id="UP001597361"/>
    </source>
</evidence>
<dbReference type="Pfam" id="PF21082">
    <property type="entry name" value="MS_channel_3rd"/>
    <property type="match status" value="1"/>
</dbReference>
<dbReference type="EMBL" id="JBHUHR010000038">
    <property type="protein sequence ID" value="MFD2035523.1"/>
    <property type="molecule type" value="Genomic_DNA"/>
</dbReference>
<feature type="transmembrane region" description="Helical" evidence="7">
    <location>
        <begin position="417"/>
        <end position="440"/>
    </location>
</feature>
<feature type="domain" description="Mechanosensitive ion channel MscS" evidence="9">
    <location>
        <begin position="633"/>
        <end position="699"/>
    </location>
</feature>
<evidence type="ECO:0000256" key="3">
    <source>
        <dbReference type="ARBA" id="ARBA00022475"/>
    </source>
</evidence>
<dbReference type="InterPro" id="IPR052702">
    <property type="entry name" value="MscS-like_channel"/>
</dbReference>
<dbReference type="SUPFAM" id="SSF82861">
    <property type="entry name" value="Mechanosensitive channel protein MscS (YggB), transmembrane region"/>
    <property type="match status" value="1"/>
</dbReference>
<dbReference type="InterPro" id="IPR011066">
    <property type="entry name" value="MscS_channel_C_sf"/>
</dbReference>
<evidence type="ECO:0000256" key="8">
    <source>
        <dbReference type="SAM" id="SignalP"/>
    </source>
</evidence>
<keyword evidence="3" id="KW-1003">Cell membrane</keyword>
<evidence type="ECO:0000259" key="9">
    <source>
        <dbReference type="Pfam" id="PF00924"/>
    </source>
</evidence>
<keyword evidence="5 7" id="KW-1133">Transmembrane helix</keyword>
<feature type="transmembrane region" description="Helical" evidence="7">
    <location>
        <begin position="617"/>
        <end position="639"/>
    </location>
</feature>
<dbReference type="PANTHER" id="PTHR30347">
    <property type="entry name" value="POTASSIUM CHANNEL RELATED"/>
    <property type="match status" value="1"/>
</dbReference>
<evidence type="ECO:0000256" key="5">
    <source>
        <dbReference type="ARBA" id="ARBA00022989"/>
    </source>
</evidence>
<evidence type="ECO:0000259" key="10">
    <source>
        <dbReference type="Pfam" id="PF21082"/>
    </source>
</evidence>
<dbReference type="InterPro" id="IPR049278">
    <property type="entry name" value="MS_channel_C"/>
</dbReference>
<feature type="transmembrane region" description="Helical" evidence="7">
    <location>
        <begin position="334"/>
        <end position="352"/>
    </location>
</feature>
<dbReference type="Gene3D" id="3.30.70.100">
    <property type="match status" value="1"/>
</dbReference>
<dbReference type="Pfam" id="PF00924">
    <property type="entry name" value="MS_channel_2nd"/>
    <property type="match status" value="1"/>
</dbReference>
<feature type="transmembrane region" description="Helical" evidence="7">
    <location>
        <begin position="312"/>
        <end position="328"/>
    </location>
</feature>
<evidence type="ECO:0000256" key="1">
    <source>
        <dbReference type="ARBA" id="ARBA00004651"/>
    </source>
</evidence>
<feature type="domain" description="Mechanosensitive ion channel MscS C-terminal" evidence="10">
    <location>
        <begin position="707"/>
        <end position="789"/>
    </location>
</feature>
<feature type="transmembrane region" description="Helical" evidence="7">
    <location>
        <begin position="591"/>
        <end position="611"/>
    </location>
</feature>
<name>A0ABW4VLB8_9BACT</name>
<feature type="transmembrane region" description="Helical" evidence="7">
    <location>
        <begin position="388"/>
        <end position="405"/>
    </location>
</feature>
<dbReference type="InterPro" id="IPR023408">
    <property type="entry name" value="MscS_beta-dom_sf"/>
</dbReference>
<organism evidence="11 12">
    <name type="scientific">Belliella marina</name>
    <dbReference type="NCBI Taxonomy" id="1644146"/>
    <lineage>
        <taxon>Bacteria</taxon>
        <taxon>Pseudomonadati</taxon>
        <taxon>Bacteroidota</taxon>
        <taxon>Cytophagia</taxon>
        <taxon>Cytophagales</taxon>
        <taxon>Cyclobacteriaceae</taxon>
        <taxon>Belliella</taxon>
    </lineage>
</organism>
<evidence type="ECO:0000256" key="4">
    <source>
        <dbReference type="ARBA" id="ARBA00022692"/>
    </source>
</evidence>
<dbReference type="InterPro" id="IPR011014">
    <property type="entry name" value="MscS_channel_TM-2"/>
</dbReference>
<comment type="caution">
    <text evidence="11">The sequence shown here is derived from an EMBL/GenBank/DDBJ whole genome shotgun (WGS) entry which is preliminary data.</text>
</comment>
<dbReference type="SUPFAM" id="SSF50182">
    <property type="entry name" value="Sm-like ribonucleoproteins"/>
    <property type="match status" value="1"/>
</dbReference>
<protein>
    <submittedName>
        <fullName evidence="11">Mechanosensitive ion channel domain-containing protein</fullName>
    </submittedName>
</protein>
<evidence type="ECO:0000256" key="6">
    <source>
        <dbReference type="ARBA" id="ARBA00023136"/>
    </source>
</evidence>
<feature type="transmembrane region" description="Helical" evidence="7">
    <location>
        <begin position="267"/>
        <end position="291"/>
    </location>
</feature>
<evidence type="ECO:0000256" key="7">
    <source>
        <dbReference type="SAM" id="Phobius"/>
    </source>
</evidence>
<keyword evidence="12" id="KW-1185">Reference proteome</keyword>
<dbReference type="InterPro" id="IPR006686">
    <property type="entry name" value="MscS_channel_CS"/>
</dbReference>
<comment type="subcellular location">
    <subcellularLocation>
        <location evidence="1">Cell membrane</location>
        <topology evidence="1">Multi-pass membrane protein</topology>
    </subcellularLocation>
</comment>
<feature type="transmembrane region" description="Helical" evidence="7">
    <location>
        <begin position="550"/>
        <end position="571"/>
    </location>
</feature>
<feature type="transmembrane region" description="Helical" evidence="7">
    <location>
        <begin position="498"/>
        <end position="517"/>
    </location>
</feature>
<feature type="signal peptide" evidence="8">
    <location>
        <begin position="1"/>
        <end position="19"/>
    </location>
</feature>
<gene>
    <name evidence="11" type="ORF">ACFSKL_12020</name>
</gene>
<feature type="transmembrane region" description="Helical" evidence="7">
    <location>
        <begin position="460"/>
        <end position="477"/>
    </location>
</feature>
<feature type="chain" id="PRO_5045182890" evidence="8">
    <location>
        <begin position="20"/>
        <end position="833"/>
    </location>
</feature>
<sequence length="833" mass="95426">MKFFSLIVYLIFFAFTANAIHFDVQGLDTLLKVSDKVEKQKVEEAEKPSLEGSIRKSQDYTIQLNRMNFTLGKVLDSLEIIEDFPSVERLSMVVQNRLEDNESTLSMRYLQELDNLLKNIRNQVLVAERKVTARIEELVSVREQLEKIKEDELFRLDLRDSSILPEYQNALSQLRGQVQETERVLSEQRIYTASFQTRISGVMVRLSELSEAIAMELRKSEKALLLKDFNYIWEKPDYQSSSRLREVFIESIRLNEAIFYRYLKSHLGLTVFFILVILAIYFWIRNILAAIESQKEFSKIIIERAKYVPKSPFLSVLVILLPILPFFYPNPTISFMTVLLWIVVFAVTILLIGRFPKGLFKNWLVFVFIFLIYTISNLYRDINYSERWYLILLSLVGIYLALRIVKFQKNNPNSFPSFIKILVNFYIAMQGLSLLANFLGRFTLGKLLGVAATISFTQSVVLYLFVLIIMEVIYLQIELRGKGENDFTSYIDFHGIQVRLKKVLFGLAGMIWVYYFFDNLSLLDIVLEYSHEFLTTQRSLINTTFTFGNILVFFVIVYVSSVLANNVAYFATIKDQQKGSARDKRLGSSILLIRLGVLSVGFVMAVGASGIGFDKIAIVLGALSLGIGFGLQTIVNNLVSGVILAFEKPIQIGDAIEVGGRSGTVKDVGIRSSKIQAYDGSEIIIPNGDLLSQHLINWTLSDKKRRVELIIGVSYKSDMDLVSSILSEQIQLEEIMKKPEPRVLLQNFADSAVEFRVLFWVENFDLWVEIRNTVMRGIFKSFKENGVEIPFPQRDLNFRTFPGLLDEKVKSVGELKDLKELGDIENKDGSKNE</sequence>
<dbReference type="PROSITE" id="PS01246">
    <property type="entry name" value="UPF0003"/>
    <property type="match status" value="1"/>
</dbReference>
<dbReference type="InterPro" id="IPR010920">
    <property type="entry name" value="LSM_dom_sf"/>
</dbReference>
<dbReference type="Gene3D" id="2.30.30.60">
    <property type="match status" value="1"/>
</dbReference>
<dbReference type="Gene3D" id="1.10.287.1260">
    <property type="match status" value="1"/>
</dbReference>
<comment type="similarity">
    <text evidence="2">Belongs to the MscS (TC 1.A.23) family.</text>
</comment>
<accession>A0ABW4VLB8</accession>
<evidence type="ECO:0000313" key="11">
    <source>
        <dbReference type="EMBL" id="MFD2035523.1"/>
    </source>
</evidence>
<dbReference type="InterPro" id="IPR006685">
    <property type="entry name" value="MscS_channel_2nd"/>
</dbReference>
<keyword evidence="4 7" id="KW-0812">Transmembrane</keyword>
<proteinExistence type="inferred from homology"/>
<evidence type="ECO:0000256" key="2">
    <source>
        <dbReference type="ARBA" id="ARBA00008017"/>
    </source>
</evidence>
<feature type="transmembrane region" description="Helical" evidence="7">
    <location>
        <begin position="359"/>
        <end position="376"/>
    </location>
</feature>
<dbReference type="RefSeq" id="WP_376886485.1">
    <property type="nucleotide sequence ID" value="NZ_JBHUHR010000038.1"/>
</dbReference>
<dbReference type="SUPFAM" id="SSF82689">
    <property type="entry name" value="Mechanosensitive channel protein MscS (YggB), C-terminal domain"/>
    <property type="match status" value="1"/>
</dbReference>